<dbReference type="Proteomes" id="UP000316621">
    <property type="component" value="Chromosome 5"/>
</dbReference>
<name>A0A4Y7JMS7_PAPSO</name>
<gene>
    <name evidence="1" type="ORF">C5167_023036</name>
</gene>
<protein>
    <submittedName>
        <fullName evidence="1">Uncharacterized protein</fullName>
    </submittedName>
</protein>
<accession>A0A4Y7JMS7</accession>
<dbReference type="AlphaFoldDB" id="A0A4Y7JMS7"/>
<dbReference type="Gramene" id="RZC61271">
    <property type="protein sequence ID" value="RZC61271"/>
    <property type="gene ID" value="C5167_023036"/>
</dbReference>
<keyword evidence="2" id="KW-1185">Reference proteome</keyword>
<evidence type="ECO:0000313" key="1">
    <source>
        <dbReference type="EMBL" id="RZC61271.1"/>
    </source>
</evidence>
<dbReference type="EMBL" id="CM010719">
    <property type="protein sequence ID" value="RZC61271.1"/>
    <property type="molecule type" value="Genomic_DNA"/>
</dbReference>
<organism evidence="1 2">
    <name type="scientific">Papaver somniferum</name>
    <name type="common">Opium poppy</name>
    <dbReference type="NCBI Taxonomy" id="3469"/>
    <lineage>
        <taxon>Eukaryota</taxon>
        <taxon>Viridiplantae</taxon>
        <taxon>Streptophyta</taxon>
        <taxon>Embryophyta</taxon>
        <taxon>Tracheophyta</taxon>
        <taxon>Spermatophyta</taxon>
        <taxon>Magnoliopsida</taxon>
        <taxon>Ranunculales</taxon>
        <taxon>Papaveraceae</taxon>
        <taxon>Papaveroideae</taxon>
        <taxon>Papaver</taxon>
    </lineage>
</organism>
<evidence type="ECO:0000313" key="2">
    <source>
        <dbReference type="Proteomes" id="UP000316621"/>
    </source>
</evidence>
<sequence length="211" mass="24019">MVIPDALNRCMNRAWPGLGEALKGSIENKIHGMATEQGSLMEIVSRKYGDNFKVKSLMCDLFSNRTQALWVNLTMSSFRYGVEQEYTLRRTYDAASKASEVAAVVSGGAWGVDVVTWRLYLYCWTAFDLAIEWERLYLHENLIYFQSNLTEATFSPPLSADPPKEKEKEEDDLEAAMMSWLMVRSLLLLDKERVVLLQLCSQASQCQGHND</sequence>
<proteinExistence type="predicted"/>
<reference evidence="1 2" key="1">
    <citation type="journal article" date="2018" name="Science">
        <title>The opium poppy genome and morphinan production.</title>
        <authorList>
            <person name="Guo L."/>
            <person name="Winzer T."/>
            <person name="Yang X."/>
            <person name="Li Y."/>
            <person name="Ning Z."/>
            <person name="He Z."/>
            <person name="Teodor R."/>
            <person name="Lu Y."/>
            <person name="Bowser T.A."/>
            <person name="Graham I.A."/>
            <person name="Ye K."/>
        </authorList>
    </citation>
    <scope>NUCLEOTIDE SEQUENCE [LARGE SCALE GENOMIC DNA]</scope>
    <source>
        <strain evidence="2">cv. HN1</strain>
        <tissue evidence="1">Leaves</tissue>
    </source>
</reference>